<organism evidence="1 2">
    <name type="scientific">Candidatus Methylumidiphilus alinenensis</name>
    <dbReference type="NCBI Taxonomy" id="2202197"/>
    <lineage>
        <taxon>Bacteria</taxon>
        <taxon>Pseudomonadati</taxon>
        <taxon>Pseudomonadota</taxon>
        <taxon>Gammaproteobacteria</taxon>
        <taxon>Methylococcales</taxon>
        <taxon>Candidatus Methylumidiphilus</taxon>
    </lineage>
</organism>
<dbReference type="AlphaFoldDB" id="A0A2W4QRW9"/>
<reference evidence="1 2" key="1">
    <citation type="journal article" date="2018" name="Aquat. Microb. Ecol.">
        <title>Gammaproteobacterial methanotrophs dominate.</title>
        <authorList>
            <person name="Rissanen A.J."/>
            <person name="Saarenheimo J."/>
            <person name="Tiirola M."/>
            <person name="Peura S."/>
            <person name="Aalto S.L."/>
            <person name="Karvinen A."/>
            <person name="Nykanen H."/>
        </authorList>
    </citation>
    <scope>NUCLEOTIDE SEQUENCE [LARGE SCALE GENOMIC DNA]</scope>
    <source>
        <strain evidence="1">AMbin10</strain>
    </source>
</reference>
<sequence length="170" mass="18221">MRKFKHSSLLAIMLLVVLVAPISAATLSLGTNHPISYSPGDTLILSGSILPTYDRGILSDIYVAVVFPNGSIQTLDENFVWHDTLVPILSAFRLAKLDAPNFYSVQLTSALPSGLYILYLVAVPTGANPFDTSTWLGSARAVIAFNNYNITLVCSDPSCVVTCIVGKTCP</sequence>
<evidence type="ECO:0000313" key="1">
    <source>
        <dbReference type="EMBL" id="PZN74672.1"/>
    </source>
</evidence>
<gene>
    <name evidence="1" type="ORF">DM484_20770</name>
</gene>
<name>A0A2W4QRW9_9GAMM</name>
<proteinExistence type="predicted"/>
<dbReference type="Proteomes" id="UP000249396">
    <property type="component" value="Unassembled WGS sequence"/>
</dbReference>
<accession>A0A2W4QRW9</accession>
<comment type="caution">
    <text evidence="1">The sequence shown here is derived from an EMBL/GenBank/DDBJ whole genome shotgun (WGS) entry which is preliminary data.</text>
</comment>
<evidence type="ECO:0000313" key="2">
    <source>
        <dbReference type="Proteomes" id="UP000249396"/>
    </source>
</evidence>
<dbReference type="EMBL" id="QJPH01000416">
    <property type="protein sequence ID" value="PZN74672.1"/>
    <property type="molecule type" value="Genomic_DNA"/>
</dbReference>
<protein>
    <submittedName>
        <fullName evidence="1">Uncharacterized protein</fullName>
    </submittedName>
</protein>